<dbReference type="Proteomes" id="UP000749559">
    <property type="component" value="Unassembled WGS sequence"/>
</dbReference>
<dbReference type="PANTHER" id="PTHR31356:SF66">
    <property type="entry name" value="CATALASE-PEROXIDASE"/>
    <property type="match status" value="1"/>
</dbReference>
<name>A0A8S4Q416_OWEFU</name>
<dbReference type="GO" id="GO:0034599">
    <property type="term" value="P:cellular response to oxidative stress"/>
    <property type="evidence" value="ECO:0007669"/>
    <property type="project" value="InterPro"/>
</dbReference>
<dbReference type="GO" id="GO:0004601">
    <property type="term" value="F:peroxidase activity"/>
    <property type="evidence" value="ECO:0007669"/>
    <property type="project" value="InterPro"/>
</dbReference>
<evidence type="ECO:0000313" key="5">
    <source>
        <dbReference type="Proteomes" id="UP000749559"/>
    </source>
</evidence>
<evidence type="ECO:0000256" key="1">
    <source>
        <dbReference type="ARBA" id="ARBA00023002"/>
    </source>
</evidence>
<dbReference type="PRINTS" id="PR00458">
    <property type="entry name" value="PEROXIDASE"/>
</dbReference>
<dbReference type="OrthoDB" id="9970727at2759"/>
<evidence type="ECO:0000313" key="4">
    <source>
        <dbReference type="EMBL" id="CAH1800990.1"/>
    </source>
</evidence>
<evidence type="ECO:0000256" key="2">
    <source>
        <dbReference type="RuleBase" id="RU004241"/>
    </source>
</evidence>
<dbReference type="SUPFAM" id="SSF48113">
    <property type="entry name" value="Heme-dependent peroxidases"/>
    <property type="match status" value="1"/>
</dbReference>
<comment type="similarity">
    <text evidence="2">Belongs to the peroxidase family.</text>
</comment>
<reference evidence="4" key="1">
    <citation type="submission" date="2022-03" db="EMBL/GenBank/DDBJ databases">
        <authorList>
            <person name="Martin C."/>
        </authorList>
    </citation>
    <scope>NUCLEOTIDE SEQUENCE</scope>
</reference>
<dbReference type="Gene3D" id="1.10.520.10">
    <property type="match status" value="1"/>
</dbReference>
<dbReference type="InterPro" id="IPR010255">
    <property type="entry name" value="Haem_peroxidase_sf"/>
</dbReference>
<dbReference type="GO" id="GO:0042744">
    <property type="term" value="P:hydrogen peroxide catabolic process"/>
    <property type="evidence" value="ECO:0007669"/>
    <property type="project" value="TreeGrafter"/>
</dbReference>
<accession>A0A8S4Q416</accession>
<dbReference type="GO" id="GO:0020037">
    <property type="term" value="F:heme binding"/>
    <property type="evidence" value="ECO:0007669"/>
    <property type="project" value="InterPro"/>
</dbReference>
<organism evidence="4 5">
    <name type="scientific">Owenia fusiformis</name>
    <name type="common">Polychaete worm</name>
    <dbReference type="NCBI Taxonomy" id="6347"/>
    <lineage>
        <taxon>Eukaryota</taxon>
        <taxon>Metazoa</taxon>
        <taxon>Spiralia</taxon>
        <taxon>Lophotrochozoa</taxon>
        <taxon>Annelida</taxon>
        <taxon>Polychaeta</taxon>
        <taxon>Sedentaria</taxon>
        <taxon>Canalipalpata</taxon>
        <taxon>Sabellida</taxon>
        <taxon>Oweniida</taxon>
        <taxon>Oweniidae</taxon>
        <taxon>Owenia</taxon>
    </lineage>
</organism>
<gene>
    <name evidence="4" type="ORF">OFUS_LOCUS24822</name>
</gene>
<dbReference type="PANTHER" id="PTHR31356">
    <property type="entry name" value="THYLAKOID LUMENAL 29 KDA PROTEIN, CHLOROPLASTIC-RELATED"/>
    <property type="match status" value="1"/>
</dbReference>
<sequence length="333" mass="36536">MTRHQRLEFLIVKIMLAGLFFLGLVFHTSYCQLTITDVNVIKGAIRQAIDARAPDGFRPLLAGAVRLAFHDCVGGCDGCINHNNADNAGLKVYSDQLDAIYTNYSNKLSRADFYALAGITAVERGAELAGCPPGERQCSPQITFRYGRVDCPTSPNTNIVQAFPDAHRGVGDQVSFFSREFEFTERETIAIVGAHTLGRAHTGASGFDGRWVSNPDALDHTFYRFMMEGDRLWAQVDNTPGGTSRRYQWEANAGLDDVMMLNADIGMFLDIQPDAEGVASCGYFDCPLSSTEGIVAEYAQSNPVWIADFGAAFNKMIENKQNALVEPSAVLFM</sequence>
<keyword evidence="1" id="KW-0560">Oxidoreductase</keyword>
<protein>
    <recommendedName>
        <fullName evidence="3">Plant heme peroxidase family profile domain-containing protein</fullName>
    </recommendedName>
</protein>
<keyword evidence="5" id="KW-1185">Reference proteome</keyword>
<dbReference type="InterPro" id="IPR002016">
    <property type="entry name" value="Haem_peroxidase"/>
</dbReference>
<proteinExistence type="inferred from homology"/>
<dbReference type="Pfam" id="PF00141">
    <property type="entry name" value="peroxidase"/>
    <property type="match status" value="1"/>
</dbReference>
<dbReference type="InterPro" id="IPR019793">
    <property type="entry name" value="Peroxidases_heam-ligand_BS"/>
</dbReference>
<evidence type="ECO:0000259" key="3">
    <source>
        <dbReference type="PROSITE" id="PS50873"/>
    </source>
</evidence>
<dbReference type="PROSITE" id="PS50873">
    <property type="entry name" value="PEROXIDASE_4"/>
    <property type="match status" value="1"/>
</dbReference>
<dbReference type="Gene3D" id="1.10.420.10">
    <property type="entry name" value="Peroxidase, domain 2"/>
    <property type="match status" value="1"/>
</dbReference>
<dbReference type="GO" id="GO:0000302">
    <property type="term" value="P:response to reactive oxygen species"/>
    <property type="evidence" value="ECO:0007669"/>
    <property type="project" value="TreeGrafter"/>
</dbReference>
<dbReference type="AlphaFoldDB" id="A0A8S4Q416"/>
<dbReference type="PROSITE" id="PS00435">
    <property type="entry name" value="PEROXIDASE_1"/>
    <property type="match status" value="1"/>
</dbReference>
<feature type="domain" description="Plant heme peroxidase family profile" evidence="3">
    <location>
        <begin position="62"/>
        <end position="316"/>
    </location>
</feature>
<comment type="caution">
    <text evidence="4">The sequence shown here is derived from an EMBL/GenBank/DDBJ whole genome shotgun (WGS) entry which is preliminary data.</text>
</comment>
<dbReference type="InterPro" id="IPR044831">
    <property type="entry name" value="Ccp1-like"/>
</dbReference>
<dbReference type="EMBL" id="CAIIXF020000012">
    <property type="protein sequence ID" value="CAH1800990.1"/>
    <property type="molecule type" value="Genomic_DNA"/>
</dbReference>